<dbReference type="Pfam" id="PF02467">
    <property type="entry name" value="Whib"/>
    <property type="match status" value="1"/>
</dbReference>
<evidence type="ECO:0000256" key="9">
    <source>
        <dbReference type="ARBA" id="ARBA00023157"/>
    </source>
</evidence>
<comment type="PTM">
    <text evidence="11">The Fe-S cluster can be nitrosylated by nitric oxide (NO).</text>
</comment>
<evidence type="ECO:0000256" key="3">
    <source>
        <dbReference type="ARBA" id="ARBA00022485"/>
    </source>
</evidence>
<dbReference type="InterPro" id="IPR003482">
    <property type="entry name" value="Whib"/>
</dbReference>
<keyword evidence="14" id="KW-1185">Reference proteome</keyword>
<evidence type="ECO:0000256" key="4">
    <source>
        <dbReference type="ARBA" id="ARBA00022723"/>
    </source>
</evidence>
<evidence type="ECO:0000256" key="6">
    <source>
        <dbReference type="ARBA" id="ARBA00023014"/>
    </source>
</evidence>
<keyword evidence="11" id="KW-0963">Cytoplasm</keyword>
<dbReference type="EMBL" id="FNQV01000001">
    <property type="protein sequence ID" value="SDZ78179.1"/>
    <property type="molecule type" value="Genomic_DNA"/>
</dbReference>
<evidence type="ECO:0000256" key="2">
    <source>
        <dbReference type="ARBA" id="ARBA00006597"/>
    </source>
</evidence>
<dbReference type="GO" id="GO:0051539">
    <property type="term" value="F:4 iron, 4 sulfur cluster binding"/>
    <property type="evidence" value="ECO:0007669"/>
    <property type="project" value="UniProtKB-UniRule"/>
</dbReference>
<keyword evidence="8 11" id="KW-0238">DNA-binding</keyword>
<dbReference type="GO" id="GO:0005737">
    <property type="term" value="C:cytoplasm"/>
    <property type="evidence" value="ECO:0007669"/>
    <property type="project" value="UniProtKB-SubCell"/>
</dbReference>
<keyword evidence="9 11" id="KW-1015">Disulfide bond</keyword>
<gene>
    <name evidence="11" type="primary">whiB</name>
    <name evidence="13" type="ORF">SAMN02910418_00233</name>
</gene>
<sequence length="105" mass="11596">MKVTLDVMISEISYLPGAFSESVSTAPIEPPCTQSPELFFAEQMPQLRAAQQVCEQCPLRALCLSEALERGEPWGVWGGKILVDGVIVEHKRGRGRPRKDERATA</sequence>
<keyword evidence="4 11" id="KW-0479">Metal-binding</keyword>
<keyword evidence="3 11" id="KW-0004">4Fe-4S</keyword>
<evidence type="ECO:0000256" key="10">
    <source>
        <dbReference type="ARBA" id="ARBA00023163"/>
    </source>
</evidence>
<evidence type="ECO:0000256" key="5">
    <source>
        <dbReference type="ARBA" id="ARBA00023004"/>
    </source>
</evidence>
<evidence type="ECO:0000256" key="8">
    <source>
        <dbReference type="ARBA" id="ARBA00023125"/>
    </source>
</evidence>
<feature type="binding site" evidence="11">
    <location>
        <position position="32"/>
    </location>
    <ligand>
        <name>[4Fe-4S] cluster</name>
        <dbReference type="ChEBI" id="CHEBI:49883"/>
    </ligand>
</feature>
<feature type="binding site" evidence="11">
    <location>
        <position position="57"/>
    </location>
    <ligand>
        <name>[4Fe-4S] cluster</name>
        <dbReference type="ChEBI" id="CHEBI:49883"/>
    </ligand>
</feature>
<dbReference type="AlphaFoldDB" id="A0A1H3VTU2"/>
<comment type="subcellular location">
    <subcellularLocation>
        <location evidence="1 11">Cytoplasm</location>
    </subcellularLocation>
</comment>
<keyword evidence="5 11" id="KW-0408">Iron</keyword>
<comment type="cofactor">
    <cofactor evidence="11">
        <name>[4Fe-4S] cluster</name>
        <dbReference type="ChEBI" id="CHEBI:49883"/>
    </cofactor>
    <text evidence="11">Binds 1 [4Fe-4S] cluster per subunit. Following nitrosylation of the [4Fe-4S] cluster binds 1 [4Fe-8(NO)] cluster per subunit.</text>
</comment>
<dbReference type="GO" id="GO:0045454">
    <property type="term" value="P:cell redox homeostasis"/>
    <property type="evidence" value="ECO:0007669"/>
    <property type="project" value="TreeGrafter"/>
</dbReference>
<accession>A0A1H3VTU2</accession>
<evidence type="ECO:0000313" key="13">
    <source>
        <dbReference type="EMBL" id="SDZ78179.1"/>
    </source>
</evidence>
<dbReference type="GO" id="GO:0003677">
    <property type="term" value="F:DNA binding"/>
    <property type="evidence" value="ECO:0007669"/>
    <property type="project" value="UniProtKB-UniRule"/>
</dbReference>
<dbReference type="HAMAP" id="MF_01479">
    <property type="entry name" value="WhiB"/>
    <property type="match status" value="1"/>
</dbReference>
<evidence type="ECO:0000313" key="14">
    <source>
        <dbReference type="Proteomes" id="UP000199288"/>
    </source>
</evidence>
<protein>
    <recommendedName>
        <fullName evidence="11">Transcriptional regulator WhiB</fullName>
    </recommendedName>
</protein>
<dbReference type="GO" id="GO:0035731">
    <property type="term" value="F:dinitrosyl-iron complex binding"/>
    <property type="evidence" value="ECO:0007669"/>
    <property type="project" value="UniProtKB-UniRule"/>
</dbReference>
<comment type="function">
    <text evidence="11">Acts as a transcriptional regulator. Probably redox-responsive. The apo- but not holo-form probably binds DNA.</text>
</comment>
<dbReference type="PANTHER" id="PTHR38839:SF2">
    <property type="entry name" value="TRANSCRIPTIONAL REGULATOR WHIB7-RELATED"/>
    <property type="match status" value="1"/>
</dbReference>
<comment type="PTM">
    <text evidence="11">Upon Fe-S cluster removal intramolecular disulfide bonds are formed.</text>
</comment>
<feature type="binding site" evidence="11">
    <location>
        <position position="63"/>
    </location>
    <ligand>
        <name>[4Fe-4S] cluster</name>
        <dbReference type="ChEBI" id="CHEBI:49883"/>
    </ligand>
</feature>
<dbReference type="GO" id="GO:0047134">
    <property type="term" value="F:protein-disulfide reductase [NAD(P)H] activity"/>
    <property type="evidence" value="ECO:0007669"/>
    <property type="project" value="TreeGrafter"/>
</dbReference>
<feature type="domain" description="4Fe-4S Wbl-type" evidence="12">
    <location>
        <begin position="31"/>
        <end position="87"/>
    </location>
</feature>
<comment type="similarity">
    <text evidence="2 11">Belongs to the WhiB family.</text>
</comment>
<proteinExistence type="inferred from homology"/>
<dbReference type="PANTHER" id="PTHR38839">
    <property type="entry name" value="TRANSCRIPTIONAL REGULATOR WHID-RELATED"/>
    <property type="match status" value="1"/>
</dbReference>
<organism evidence="13 14">
    <name type="scientific">Bowdeniella nasicola</name>
    <dbReference type="NCBI Taxonomy" id="208480"/>
    <lineage>
        <taxon>Bacteria</taxon>
        <taxon>Bacillati</taxon>
        <taxon>Actinomycetota</taxon>
        <taxon>Actinomycetes</taxon>
        <taxon>Actinomycetales</taxon>
        <taxon>Actinomycetaceae</taxon>
        <taxon>Bowdeniella</taxon>
    </lineage>
</organism>
<evidence type="ECO:0000256" key="11">
    <source>
        <dbReference type="HAMAP-Rule" id="MF_01479"/>
    </source>
</evidence>
<keyword evidence="10 11" id="KW-0804">Transcription</keyword>
<evidence type="ECO:0000256" key="7">
    <source>
        <dbReference type="ARBA" id="ARBA00023015"/>
    </source>
</evidence>
<evidence type="ECO:0000256" key="1">
    <source>
        <dbReference type="ARBA" id="ARBA00004496"/>
    </source>
</evidence>
<dbReference type="PROSITE" id="PS51674">
    <property type="entry name" value="4FE4S_WBL"/>
    <property type="match status" value="1"/>
</dbReference>
<dbReference type="GO" id="GO:0046872">
    <property type="term" value="F:metal ion binding"/>
    <property type="evidence" value="ECO:0007669"/>
    <property type="project" value="UniProtKB-KW"/>
</dbReference>
<evidence type="ECO:0000259" key="12">
    <source>
        <dbReference type="PROSITE" id="PS51674"/>
    </source>
</evidence>
<keyword evidence="6 11" id="KW-0411">Iron-sulfur</keyword>
<feature type="binding site" evidence="11">
    <location>
        <position position="54"/>
    </location>
    <ligand>
        <name>[4Fe-4S] cluster</name>
        <dbReference type="ChEBI" id="CHEBI:49883"/>
    </ligand>
</feature>
<dbReference type="InterPro" id="IPR034768">
    <property type="entry name" value="4FE4S_WBL"/>
</dbReference>
<keyword evidence="7 11" id="KW-0805">Transcription regulation</keyword>
<reference evidence="14" key="1">
    <citation type="submission" date="2016-10" db="EMBL/GenBank/DDBJ databases">
        <authorList>
            <person name="Varghese N."/>
            <person name="Submissions S."/>
        </authorList>
    </citation>
    <scope>NUCLEOTIDE SEQUENCE [LARGE SCALE GENOMIC DNA]</scope>
    <source>
        <strain evidence="14">KPR-1</strain>
    </source>
</reference>
<name>A0A1H3VTU2_9ACTO</name>
<dbReference type="Proteomes" id="UP000199288">
    <property type="component" value="Unassembled WGS sequence"/>
</dbReference>
<dbReference type="GO" id="GO:0045892">
    <property type="term" value="P:negative regulation of DNA-templated transcription"/>
    <property type="evidence" value="ECO:0007669"/>
    <property type="project" value="TreeGrafter"/>
</dbReference>